<gene>
    <name evidence="4" type="ORF">ACFOKA_11815</name>
</gene>
<organism evidence="4 5">
    <name type="scientific">Kordiimonas pumila</name>
    <dbReference type="NCBI Taxonomy" id="2161677"/>
    <lineage>
        <taxon>Bacteria</taxon>
        <taxon>Pseudomonadati</taxon>
        <taxon>Pseudomonadota</taxon>
        <taxon>Alphaproteobacteria</taxon>
        <taxon>Kordiimonadales</taxon>
        <taxon>Kordiimonadaceae</taxon>
        <taxon>Kordiimonas</taxon>
    </lineage>
</organism>
<dbReference type="EMBL" id="JBHRSL010000010">
    <property type="protein sequence ID" value="MFC3052590.1"/>
    <property type="molecule type" value="Genomic_DNA"/>
</dbReference>
<dbReference type="CDD" id="cd24146">
    <property type="entry name" value="nat-AmDH_N_like"/>
    <property type="match status" value="1"/>
</dbReference>
<comment type="caution">
    <text evidence="4">The sequence shown here is derived from an EMBL/GenBank/DDBJ whole genome shotgun (WGS) entry which is preliminary data.</text>
</comment>
<feature type="domain" description="Dihydrodipicolinate reductase N-terminal" evidence="3">
    <location>
        <begin position="9"/>
        <end position="73"/>
    </location>
</feature>
<accession>A0ABV7D7E0</accession>
<proteinExistence type="predicted"/>
<dbReference type="Pfam" id="PF01113">
    <property type="entry name" value="DapB_N"/>
    <property type="match status" value="1"/>
</dbReference>
<keyword evidence="2" id="KW-0560">Oxidoreductase</keyword>
<dbReference type="Proteomes" id="UP001595444">
    <property type="component" value="Unassembled WGS sequence"/>
</dbReference>
<dbReference type="InterPro" id="IPR000846">
    <property type="entry name" value="DapB_N"/>
</dbReference>
<evidence type="ECO:0000259" key="3">
    <source>
        <dbReference type="Pfam" id="PF01113"/>
    </source>
</evidence>
<keyword evidence="5" id="KW-1185">Reference proteome</keyword>
<dbReference type="Gene3D" id="3.40.50.720">
    <property type="entry name" value="NAD(P)-binding Rossmann-like Domain"/>
    <property type="match status" value="1"/>
</dbReference>
<reference evidence="5" key="1">
    <citation type="journal article" date="2019" name="Int. J. Syst. Evol. Microbiol.">
        <title>The Global Catalogue of Microorganisms (GCM) 10K type strain sequencing project: providing services to taxonomists for standard genome sequencing and annotation.</title>
        <authorList>
            <consortium name="The Broad Institute Genomics Platform"/>
            <consortium name="The Broad Institute Genome Sequencing Center for Infectious Disease"/>
            <person name="Wu L."/>
            <person name="Ma J."/>
        </authorList>
    </citation>
    <scope>NUCLEOTIDE SEQUENCE [LARGE SCALE GENOMIC DNA]</scope>
    <source>
        <strain evidence="5">KCTC 62164</strain>
    </source>
</reference>
<dbReference type="InterPro" id="IPR036291">
    <property type="entry name" value="NAD(P)-bd_dom_sf"/>
</dbReference>
<protein>
    <recommendedName>
        <fullName evidence="3">Dihydrodipicolinate reductase N-terminal domain-containing protein</fullName>
    </recommendedName>
</protein>
<sequence length="355" mass="38497">MTYKVVQWATGAMGKTCLRAVIDHPDLELVGLYVYNPKKVGADAGDIAHRAKTGILATNAIDDILALNADIVIHTPMVQPPYTSHDSDIQRLLASGKNVISINGHSYPQHWGADHFSKFEDACNKGQSTLLGGGLNPGFIVERIAATATGICTRLDNITVREIVKCNEMRSPQYVFDMLGFGSKPGKINPNNVKWPPAELLNGLYSEVVAQLAARLGRVPDVIETEHKMLPASTDIEMAAGIIPKGTISHTAWCWHAMSGGKPFVSLAIDWIMETVHLPEPEFPLWHVSITGDPCVDLKIDLSRRADDPYKTSPEQYGVAGSVMNSIPLLMSAAPGVLAMPSAPIFQCRLAPDDQ</sequence>
<evidence type="ECO:0000256" key="2">
    <source>
        <dbReference type="ARBA" id="ARBA00023002"/>
    </source>
</evidence>
<evidence type="ECO:0000313" key="4">
    <source>
        <dbReference type="EMBL" id="MFC3052590.1"/>
    </source>
</evidence>
<evidence type="ECO:0000313" key="5">
    <source>
        <dbReference type="Proteomes" id="UP001595444"/>
    </source>
</evidence>
<keyword evidence="1" id="KW-0521">NADP</keyword>
<dbReference type="SUPFAM" id="SSF51735">
    <property type="entry name" value="NAD(P)-binding Rossmann-fold domains"/>
    <property type="match status" value="1"/>
</dbReference>
<dbReference type="RefSeq" id="WP_194213752.1">
    <property type="nucleotide sequence ID" value="NZ_CP061205.1"/>
</dbReference>
<evidence type="ECO:0000256" key="1">
    <source>
        <dbReference type="ARBA" id="ARBA00022857"/>
    </source>
</evidence>
<name>A0ABV7D7E0_9PROT</name>